<feature type="domain" description="Zn(2)-C6 fungal-type" evidence="8">
    <location>
        <begin position="60"/>
        <end position="89"/>
    </location>
</feature>
<keyword evidence="5" id="KW-0539">Nucleus</keyword>
<keyword evidence="3" id="KW-0805">Transcription regulation</keyword>
<feature type="compositionally biased region" description="Low complexity" evidence="7">
    <location>
        <begin position="635"/>
        <end position="658"/>
    </location>
</feature>
<feature type="domain" description="C2H2-type" evidence="9">
    <location>
        <begin position="10"/>
        <end position="38"/>
    </location>
</feature>
<feature type="compositionally biased region" description="Low complexity" evidence="7">
    <location>
        <begin position="442"/>
        <end position="461"/>
    </location>
</feature>
<feature type="region of interest" description="Disordered" evidence="7">
    <location>
        <begin position="442"/>
        <end position="464"/>
    </location>
</feature>
<gene>
    <name evidence="10" type="ORF">Agabi119p4_5600</name>
</gene>
<evidence type="ECO:0000259" key="9">
    <source>
        <dbReference type="PROSITE" id="PS50157"/>
    </source>
</evidence>
<dbReference type="PROSITE" id="PS00028">
    <property type="entry name" value="ZINC_FINGER_C2H2_1"/>
    <property type="match status" value="1"/>
</dbReference>
<dbReference type="CDD" id="cd00067">
    <property type="entry name" value="GAL4"/>
    <property type="match status" value="1"/>
</dbReference>
<dbReference type="GO" id="GO:0000981">
    <property type="term" value="F:DNA-binding transcription factor activity, RNA polymerase II-specific"/>
    <property type="evidence" value="ECO:0007669"/>
    <property type="project" value="InterPro"/>
</dbReference>
<feature type="region of interest" description="Disordered" evidence="7">
    <location>
        <begin position="221"/>
        <end position="308"/>
    </location>
</feature>
<dbReference type="EMBL" id="JABXXO010000007">
    <property type="protein sequence ID" value="KAF7773433.1"/>
    <property type="molecule type" value="Genomic_DNA"/>
</dbReference>
<feature type="region of interest" description="Disordered" evidence="7">
    <location>
        <begin position="635"/>
        <end position="691"/>
    </location>
</feature>
<evidence type="ECO:0000256" key="4">
    <source>
        <dbReference type="ARBA" id="ARBA00023163"/>
    </source>
</evidence>
<evidence type="ECO:0008006" key="12">
    <source>
        <dbReference type="Google" id="ProtNLM"/>
    </source>
</evidence>
<evidence type="ECO:0000256" key="3">
    <source>
        <dbReference type="ARBA" id="ARBA00023015"/>
    </source>
</evidence>
<keyword evidence="1" id="KW-0479">Metal-binding</keyword>
<dbReference type="PANTHER" id="PTHR47660:SF2">
    <property type="entry name" value="TRANSCRIPTION FACTOR WITH C2H2 AND ZN(2)-CYS(6) DNA BINDING DOMAIN (EUROFUNG)"/>
    <property type="match status" value="1"/>
</dbReference>
<dbReference type="InterPro" id="IPR001138">
    <property type="entry name" value="Zn2Cys6_DnaBD"/>
</dbReference>
<dbReference type="SUPFAM" id="SSF57701">
    <property type="entry name" value="Zn2/Cys6 DNA-binding domain"/>
    <property type="match status" value="1"/>
</dbReference>
<evidence type="ECO:0000256" key="1">
    <source>
        <dbReference type="ARBA" id="ARBA00022723"/>
    </source>
</evidence>
<dbReference type="PROSITE" id="PS50048">
    <property type="entry name" value="ZN2_CY6_FUNGAL_2"/>
    <property type="match status" value="1"/>
</dbReference>
<dbReference type="PANTHER" id="PTHR47660">
    <property type="entry name" value="TRANSCRIPTION FACTOR WITH C2H2 AND ZN(2)-CYS(6) DNA BINDING DOMAIN (EUROFUNG)-RELATED-RELATED"/>
    <property type="match status" value="1"/>
</dbReference>
<evidence type="ECO:0000259" key="8">
    <source>
        <dbReference type="PROSITE" id="PS50048"/>
    </source>
</evidence>
<dbReference type="PROSITE" id="PS50157">
    <property type="entry name" value="ZINC_FINGER_C2H2_2"/>
    <property type="match status" value="1"/>
</dbReference>
<feature type="compositionally biased region" description="Polar residues" evidence="7">
    <location>
        <begin position="736"/>
        <end position="747"/>
    </location>
</feature>
<accession>A0A8H7F1Y8</accession>
<dbReference type="AlphaFoldDB" id="A0A8H7F1Y8"/>
<keyword evidence="2" id="KW-0862">Zinc</keyword>
<dbReference type="InterPro" id="IPR036864">
    <property type="entry name" value="Zn2-C6_fun-type_DNA-bd_sf"/>
</dbReference>
<evidence type="ECO:0000313" key="10">
    <source>
        <dbReference type="EMBL" id="KAF7773433.1"/>
    </source>
</evidence>
<dbReference type="Gene3D" id="3.30.160.60">
    <property type="entry name" value="Classic Zinc Finger"/>
    <property type="match status" value="1"/>
</dbReference>
<feature type="region of interest" description="Disordered" evidence="7">
    <location>
        <begin position="726"/>
        <end position="753"/>
    </location>
</feature>
<evidence type="ECO:0000256" key="7">
    <source>
        <dbReference type="SAM" id="MobiDB-lite"/>
    </source>
</evidence>
<dbReference type="GO" id="GO:0008270">
    <property type="term" value="F:zinc ion binding"/>
    <property type="evidence" value="ECO:0007669"/>
    <property type="project" value="UniProtKB-KW"/>
</dbReference>
<dbReference type="Proteomes" id="UP000629468">
    <property type="component" value="Unassembled WGS sequence"/>
</dbReference>
<evidence type="ECO:0000256" key="2">
    <source>
        <dbReference type="ARBA" id="ARBA00022833"/>
    </source>
</evidence>
<name>A0A8H7F1Y8_AGABI</name>
<feature type="region of interest" description="Disordered" evidence="7">
    <location>
        <begin position="532"/>
        <end position="555"/>
    </location>
</feature>
<dbReference type="InterPro" id="IPR036236">
    <property type="entry name" value="Znf_C2H2_sf"/>
</dbReference>
<dbReference type="SUPFAM" id="SSF57667">
    <property type="entry name" value="beta-beta-alpha zinc fingers"/>
    <property type="match status" value="1"/>
</dbReference>
<proteinExistence type="predicted"/>
<protein>
    <recommendedName>
        <fullName evidence="12">Zn(2)-C6 fungal-type domain-containing protein</fullName>
    </recommendedName>
</protein>
<feature type="region of interest" description="Disordered" evidence="7">
    <location>
        <begin position="181"/>
        <end position="209"/>
    </location>
</feature>
<feature type="region of interest" description="Disordered" evidence="7">
    <location>
        <begin position="581"/>
        <end position="623"/>
    </location>
</feature>
<comment type="caution">
    <text evidence="10">The sequence shown here is derived from an EMBL/GenBank/DDBJ whole genome shotgun (WGS) entry which is preliminary data.</text>
</comment>
<keyword evidence="4" id="KW-0804">Transcription</keyword>
<dbReference type="InterPro" id="IPR013087">
    <property type="entry name" value="Znf_C2H2_type"/>
</dbReference>
<evidence type="ECO:0000256" key="6">
    <source>
        <dbReference type="PROSITE-ProRule" id="PRU00042"/>
    </source>
</evidence>
<evidence type="ECO:0000256" key="5">
    <source>
        <dbReference type="ARBA" id="ARBA00023242"/>
    </source>
</evidence>
<sequence>MRSHTGDRPYKCQYCGDQFARSDLLSRHINKCHANEKPVPVQGRRKGSASASRATTSKQACDQCVQSSLPCDGSNPCVKCVQRKCRCTYVKFHRQTAPVGPGHNPRPNVPDMPPNSAAIASRLPMSYPSDDFFLQPPPAAADPLYPSQTFSFPSLYADTSNQDFTSKYRAQAEMLKSNPHFAPAGGGGSVGPGMSHMYSDPRSAPGAPSWVPWEGYHQLHDKDMQRGPEPLSHRQPHHSYVNSQGIPHPLQHSPPSGAGNPYPHSVQPSAAYLRRGSVEFGSSSDGSHDSPTTAEQSIPSSATSSNVHLPLDNLSMQQSQPLPFNPLDNLSDHHGDYRNGLANANAGGATSFFPRMMNLENGEGMSSLSQVPADDPDATPMPLKENPPPLSAPPVAMTLPLKSSNAAAAGGGNTLFMNQSNSGEPKEFRDFWKQYVRTPLSGPDGAPISSPPSSASLNGGAMSPPGYRRQRVASMPSSKTPAIATSLQSAHLQQRHNVGGGESGVRTTLHDDLKSYEAAVMARKAPTNLNLIPKNRRGTVSALPPPSSAAGFGGGVQGVGIPSSLEFDTFFQNPQQDRFEYDARPNSASTDRSGSSGDGGSSFSLGGAYMHPHPPQSQQLQSPHLAGAQFMIRRGSPSASSTSTTGGESSSRASSVSAVDIGPDGQERHHHHHHHDDGYGGGGNGGRPSYKRLASTTLAPVKAKKRASGLLKVGRGTSPTVIEISGDGHGGDEIESPTSDVAQSFASSALGIH</sequence>
<reference evidence="10 11" key="1">
    <citation type="journal article" name="Sci. Rep.">
        <title>Telomere-to-telomere assembled and centromere annotated genomes of the two main subspecies of the button mushroom Agaricus bisporus reveal especially polymorphic chromosome ends.</title>
        <authorList>
            <person name="Sonnenberg A.S.M."/>
            <person name="Sedaghat-Telgerd N."/>
            <person name="Lavrijssen B."/>
            <person name="Ohm R.A."/>
            <person name="Hendrickx P.M."/>
            <person name="Scholtmeijer K."/>
            <person name="Baars J.J.P."/>
            <person name="van Peer A."/>
        </authorList>
    </citation>
    <scope>NUCLEOTIDE SEQUENCE [LARGE SCALE GENOMIC DNA]</scope>
    <source>
        <strain evidence="10 11">H119_p4</strain>
    </source>
</reference>
<keyword evidence="6" id="KW-0863">Zinc-finger</keyword>
<evidence type="ECO:0000313" key="11">
    <source>
        <dbReference type="Proteomes" id="UP000629468"/>
    </source>
</evidence>
<feature type="compositionally biased region" description="Polar residues" evidence="7">
    <location>
        <begin position="280"/>
        <end position="307"/>
    </location>
</feature>
<organism evidence="10 11">
    <name type="scientific">Agaricus bisporus var. burnettii</name>
    <dbReference type="NCBI Taxonomy" id="192524"/>
    <lineage>
        <taxon>Eukaryota</taxon>
        <taxon>Fungi</taxon>
        <taxon>Dikarya</taxon>
        <taxon>Basidiomycota</taxon>
        <taxon>Agaricomycotina</taxon>
        <taxon>Agaricomycetes</taxon>
        <taxon>Agaricomycetidae</taxon>
        <taxon>Agaricales</taxon>
        <taxon>Agaricineae</taxon>
        <taxon>Agaricaceae</taxon>
        <taxon>Agaricus</taxon>
    </lineage>
</organism>